<feature type="compositionally biased region" description="Basic and acidic residues" evidence="1">
    <location>
        <begin position="48"/>
        <end position="75"/>
    </location>
</feature>
<name>A0A699X8A9_TANCI</name>
<feature type="non-terminal residue" evidence="2">
    <location>
        <position position="1"/>
    </location>
</feature>
<gene>
    <name evidence="2" type="ORF">Tci_924913</name>
</gene>
<dbReference type="AlphaFoldDB" id="A0A699X8A9"/>
<sequence>NQTDKNTGPQDTNGNAGTQDIVDVRKEVSDQRYIVLPLWSSISSTFKSSDDKATDDKPKDDTGSKTVKEPVNKVD</sequence>
<feature type="non-terminal residue" evidence="2">
    <location>
        <position position="75"/>
    </location>
</feature>
<reference evidence="2" key="1">
    <citation type="journal article" date="2019" name="Sci. Rep.">
        <title>Draft genome of Tanacetum cinerariifolium, the natural source of mosquito coil.</title>
        <authorList>
            <person name="Yamashiro T."/>
            <person name="Shiraishi A."/>
            <person name="Satake H."/>
            <person name="Nakayama K."/>
        </authorList>
    </citation>
    <scope>NUCLEOTIDE SEQUENCE</scope>
</reference>
<evidence type="ECO:0000313" key="2">
    <source>
        <dbReference type="EMBL" id="GFD52944.1"/>
    </source>
</evidence>
<feature type="compositionally biased region" description="Polar residues" evidence="1">
    <location>
        <begin position="1"/>
        <end position="18"/>
    </location>
</feature>
<proteinExistence type="predicted"/>
<feature type="region of interest" description="Disordered" evidence="1">
    <location>
        <begin position="1"/>
        <end position="22"/>
    </location>
</feature>
<organism evidence="2">
    <name type="scientific">Tanacetum cinerariifolium</name>
    <name type="common">Dalmatian daisy</name>
    <name type="synonym">Chrysanthemum cinerariifolium</name>
    <dbReference type="NCBI Taxonomy" id="118510"/>
    <lineage>
        <taxon>Eukaryota</taxon>
        <taxon>Viridiplantae</taxon>
        <taxon>Streptophyta</taxon>
        <taxon>Embryophyta</taxon>
        <taxon>Tracheophyta</taxon>
        <taxon>Spermatophyta</taxon>
        <taxon>Magnoliopsida</taxon>
        <taxon>eudicotyledons</taxon>
        <taxon>Gunneridae</taxon>
        <taxon>Pentapetalae</taxon>
        <taxon>asterids</taxon>
        <taxon>campanulids</taxon>
        <taxon>Asterales</taxon>
        <taxon>Asteraceae</taxon>
        <taxon>Asteroideae</taxon>
        <taxon>Anthemideae</taxon>
        <taxon>Anthemidinae</taxon>
        <taxon>Tanacetum</taxon>
    </lineage>
</organism>
<evidence type="ECO:0000256" key="1">
    <source>
        <dbReference type="SAM" id="MobiDB-lite"/>
    </source>
</evidence>
<protein>
    <submittedName>
        <fullName evidence="2">Uncharacterized protein</fullName>
    </submittedName>
</protein>
<feature type="region of interest" description="Disordered" evidence="1">
    <location>
        <begin position="44"/>
        <end position="75"/>
    </location>
</feature>
<comment type="caution">
    <text evidence="2">The sequence shown here is derived from an EMBL/GenBank/DDBJ whole genome shotgun (WGS) entry which is preliminary data.</text>
</comment>
<accession>A0A699X8A9</accession>
<dbReference type="EMBL" id="BKCJ011788264">
    <property type="protein sequence ID" value="GFD52944.1"/>
    <property type="molecule type" value="Genomic_DNA"/>
</dbReference>